<feature type="domain" description="Response regulatory" evidence="8">
    <location>
        <begin position="19"/>
        <end position="135"/>
    </location>
</feature>
<feature type="domain" description="HTH luxR-type" evidence="7">
    <location>
        <begin position="246"/>
        <end position="311"/>
    </location>
</feature>
<dbReference type="Pfam" id="PF00196">
    <property type="entry name" value="GerE"/>
    <property type="match status" value="1"/>
</dbReference>
<dbReference type="InterPro" id="IPR011006">
    <property type="entry name" value="CheY-like_superfamily"/>
</dbReference>
<reference evidence="10" key="1">
    <citation type="journal article" date="2019" name="Int. J. Syst. Evol. Microbiol.">
        <title>The Global Catalogue of Microorganisms (GCM) 10K type strain sequencing project: providing services to taxonomists for standard genome sequencing and annotation.</title>
        <authorList>
            <consortium name="The Broad Institute Genomics Platform"/>
            <consortium name="The Broad Institute Genome Sequencing Center for Infectious Disease"/>
            <person name="Wu L."/>
            <person name="Ma J."/>
        </authorList>
    </citation>
    <scope>NUCLEOTIDE SEQUENCE [LARGE SCALE GENOMIC DNA]</scope>
    <source>
        <strain evidence="10">ZS-35-S2</strain>
    </source>
</reference>
<keyword evidence="5" id="KW-0804">Transcription</keyword>
<evidence type="ECO:0000256" key="5">
    <source>
        <dbReference type="ARBA" id="ARBA00023163"/>
    </source>
</evidence>
<dbReference type="Proteomes" id="UP001597371">
    <property type="component" value="Unassembled WGS sequence"/>
</dbReference>
<keyword evidence="2" id="KW-0902">Two-component regulatory system</keyword>
<dbReference type="InterPro" id="IPR016032">
    <property type="entry name" value="Sig_transdc_resp-reg_C-effctor"/>
</dbReference>
<dbReference type="Gene3D" id="3.40.50.2300">
    <property type="match status" value="1"/>
</dbReference>
<sequence>MNEAPSDRDGPAFRAGPDIVLVVDDSPDALRMLTDAVETTGATVLVASSGERALQIAAEITPDIVLMDAVMPGIGGFEATRRLKADAGLRHVPVIVMTGLTETEHVVEGLEAGAVDYLAKPIVPDELLARIRVHLSTAREAQRAREALDTTGRFLLAADARGRVLWCTPQARRLLSDALVAEPGLLSLPAALCTQLRSDAQGGSRVLPMAEGYRGPALHLSFLGTTGEDEHLFRVMLSEEARAQALIRQRFSLTEREAEVSIWLARGKANRDIADILGMSPRTVNKHLQAVFAKLGVENRASAAVLVLRSISEGGAQVPAAGER</sequence>
<dbReference type="InterPro" id="IPR039420">
    <property type="entry name" value="WalR-like"/>
</dbReference>
<accession>A0ABW5CLB0</accession>
<evidence type="ECO:0000259" key="7">
    <source>
        <dbReference type="PROSITE" id="PS50043"/>
    </source>
</evidence>
<dbReference type="Pfam" id="PF00072">
    <property type="entry name" value="Response_reg"/>
    <property type="match status" value="1"/>
</dbReference>
<dbReference type="PANTHER" id="PTHR48111">
    <property type="entry name" value="REGULATOR OF RPOS"/>
    <property type="match status" value="1"/>
</dbReference>
<evidence type="ECO:0000313" key="9">
    <source>
        <dbReference type="EMBL" id="MFD2236991.1"/>
    </source>
</evidence>
<evidence type="ECO:0000256" key="1">
    <source>
        <dbReference type="ARBA" id="ARBA00022553"/>
    </source>
</evidence>
<dbReference type="SMART" id="SM00448">
    <property type="entry name" value="REC"/>
    <property type="match status" value="1"/>
</dbReference>
<dbReference type="PROSITE" id="PS00622">
    <property type="entry name" value="HTH_LUXR_1"/>
    <property type="match status" value="1"/>
</dbReference>
<organism evidence="9 10">
    <name type="scientific">Aureimonas populi</name>
    <dbReference type="NCBI Taxonomy" id="1701758"/>
    <lineage>
        <taxon>Bacteria</taxon>
        <taxon>Pseudomonadati</taxon>
        <taxon>Pseudomonadota</taxon>
        <taxon>Alphaproteobacteria</taxon>
        <taxon>Hyphomicrobiales</taxon>
        <taxon>Aurantimonadaceae</taxon>
        <taxon>Aureimonas</taxon>
    </lineage>
</organism>
<keyword evidence="10" id="KW-1185">Reference proteome</keyword>
<dbReference type="CDD" id="cd06170">
    <property type="entry name" value="LuxR_C_like"/>
    <property type="match status" value="1"/>
</dbReference>
<proteinExistence type="predicted"/>
<evidence type="ECO:0000259" key="8">
    <source>
        <dbReference type="PROSITE" id="PS50110"/>
    </source>
</evidence>
<dbReference type="SUPFAM" id="SSF46894">
    <property type="entry name" value="C-terminal effector domain of the bipartite response regulators"/>
    <property type="match status" value="1"/>
</dbReference>
<dbReference type="PANTHER" id="PTHR48111:SF1">
    <property type="entry name" value="TWO-COMPONENT RESPONSE REGULATOR ORR33"/>
    <property type="match status" value="1"/>
</dbReference>
<dbReference type="InterPro" id="IPR036388">
    <property type="entry name" value="WH-like_DNA-bd_sf"/>
</dbReference>
<protein>
    <submittedName>
        <fullName evidence="9">Response regulator</fullName>
    </submittedName>
</protein>
<dbReference type="SMART" id="SM00421">
    <property type="entry name" value="HTH_LUXR"/>
    <property type="match status" value="1"/>
</dbReference>
<name>A0ABW5CLB0_9HYPH</name>
<dbReference type="RefSeq" id="WP_209736862.1">
    <property type="nucleotide sequence ID" value="NZ_CP072611.1"/>
</dbReference>
<dbReference type="PROSITE" id="PS50043">
    <property type="entry name" value="HTH_LUXR_2"/>
    <property type="match status" value="1"/>
</dbReference>
<dbReference type="EMBL" id="JBHUIJ010000006">
    <property type="protein sequence ID" value="MFD2236991.1"/>
    <property type="molecule type" value="Genomic_DNA"/>
</dbReference>
<evidence type="ECO:0000256" key="3">
    <source>
        <dbReference type="ARBA" id="ARBA00023015"/>
    </source>
</evidence>
<dbReference type="InterPro" id="IPR000792">
    <property type="entry name" value="Tscrpt_reg_LuxR_C"/>
</dbReference>
<dbReference type="Gene3D" id="1.10.10.10">
    <property type="entry name" value="Winged helix-like DNA-binding domain superfamily/Winged helix DNA-binding domain"/>
    <property type="match status" value="1"/>
</dbReference>
<keyword evidence="3" id="KW-0805">Transcription regulation</keyword>
<dbReference type="SUPFAM" id="SSF52172">
    <property type="entry name" value="CheY-like"/>
    <property type="match status" value="1"/>
</dbReference>
<evidence type="ECO:0000256" key="4">
    <source>
        <dbReference type="ARBA" id="ARBA00023125"/>
    </source>
</evidence>
<evidence type="ECO:0000256" key="2">
    <source>
        <dbReference type="ARBA" id="ARBA00023012"/>
    </source>
</evidence>
<keyword evidence="4" id="KW-0238">DNA-binding</keyword>
<dbReference type="PRINTS" id="PR00038">
    <property type="entry name" value="HTHLUXR"/>
</dbReference>
<evidence type="ECO:0000313" key="10">
    <source>
        <dbReference type="Proteomes" id="UP001597371"/>
    </source>
</evidence>
<keyword evidence="1 6" id="KW-0597">Phosphoprotein</keyword>
<dbReference type="InterPro" id="IPR001789">
    <property type="entry name" value="Sig_transdc_resp-reg_receiver"/>
</dbReference>
<dbReference type="PROSITE" id="PS50110">
    <property type="entry name" value="RESPONSE_REGULATORY"/>
    <property type="match status" value="1"/>
</dbReference>
<gene>
    <name evidence="9" type="ORF">ACFSKQ_05855</name>
</gene>
<evidence type="ECO:0000256" key="6">
    <source>
        <dbReference type="PROSITE-ProRule" id="PRU00169"/>
    </source>
</evidence>
<feature type="modified residue" description="4-aspartylphosphate" evidence="6">
    <location>
        <position position="68"/>
    </location>
</feature>
<comment type="caution">
    <text evidence="9">The sequence shown here is derived from an EMBL/GenBank/DDBJ whole genome shotgun (WGS) entry which is preliminary data.</text>
</comment>